<dbReference type="InterPro" id="IPR039374">
    <property type="entry name" value="SIP_fam"/>
</dbReference>
<dbReference type="PANTHER" id="PTHR30157:SF0">
    <property type="entry name" value="NADPH-DEPENDENT FERRIC-CHELATE REDUCTASE"/>
    <property type="match status" value="1"/>
</dbReference>
<feature type="domain" description="DUF2470" evidence="2">
    <location>
        <begin position="14"/>
        <end position="74"/>
    </location>
</feature>
<gene>
    <name evidence="3" type="ORF">I6G29_12055</name>
    <name evidence="4" type="ORF">NCTC11997_02485</name>
</gene>
<dbReference type="EMBL" id="CP065725">
    <property type="protein sequence ID" value="QPT39835.1"/>
    <property type="molecule type" value="Genomic_DNA"/>
</dbReference>
<evidence type="ECO:0000259" key="2">
    <source>
        <dbReference type="Pfam" id="PF10615"/>
    </source>
</evidence>
<dbReference type="RefSeq" id="WP_018574711.1">
    <property type="nucleotide sequence ID" value="NZ_CP065725.1"/>
</dbReference>
<dbReference type="CDD" id="cd06193">
    <property type="entry name" value="siderophore_interacting"/>
    <property type="match status" value="1"/>
</dbReference>
<dbReference type="Gene3D" id="3.40.50.80">
    <property type="entry name" value="Nucleotide-binding domain of ferredoxin-NADP reductase (FNR) module"/>
    <property type="match status" value="1"/>
</dbReference>
<dbReference type="Proteomes" id="UP000254603">
    <property type="component" value="Unassembled WGS sequence"/>
</dbReference>
<dbReference type="PANTHER" id="PTHR30157">
    <property type="entry name" value="FERRIC REDUCTASE, NADPH-DEPENDENT"/>
    <property type="match status" value="1"/>
</dbReference>
<dbReference type="InterPro" id="IPR039261">
    <property type="entry name" value="FNR_nucleotide-bd"/>
</dbReference>
<dbReference type="Proteomes" id="UP000594903">
    <property type="component" value="Chromosome"/>
</dbReference>
<keyword evidence="6" id="KW-1185">Reference proteome</keyword>
<accession>A0A378XJN5</accession>
<dbReference type="InterPro" id="IPR037119">
    <property type="entry name" value="Haem_oxidase_HugZ-like_sf"/>
</dbReference>
<evidence type="ECO:0000313" key="4">
    <source>
        <dbReference type="EMBL" id="SUA57712.1"/>
    </source>
</evidence>
<evidence type="ECO:0000259" key="1">
    <source>
        <dbReference type="Pfam" id="PF04954"/>
    </source>
</evidence>
<dbReference type="InterPro" id="IPR019595">
    <property type="entry name" value="DUF2470"/>
</dbReference>
<sequence length="374" mass="42705">MSRTPLIKSEDKLDIVEHINQDHPEELLVIANYYGGKSAYVPYETALIKDIYEEGLLIEATHDRGVEELYIPFTIKGTIEGKILYLAYYALSKQGINLQSNRRKFFEVVDKSMSSKNMLRIYIRSTTPLPEYYAGYTYGIILKIIDSPPQKEPSENSKKGLVLRSFDKLLIWMLRVLNAKNRMKLVKTLNKDLRLYTLRHSEEDRDGSLTLGSIDVFLHGGSAGGNWIKSLKQGDIIFSRTEVEDRHQHLAEGINVLIADETAYPAVAGILELWTNPTPPIVIVLHTDKADLTYFDDLKQPLGTVYYHARYQGAEQAKPVLDVLRSIEHLDGAWGGLEREEAKAVRHYVRNEFGVEGRKNYIKGYWAIKAEEEL</sequence>
<organism evidence="4 5">
    <name type="scientific">Oligella ureolytica</name>
    <dbReference type="NCBI Taxonomy" id="90244"/>
    <lineage>
        <taxon>Bacteria</taxon>
        <taxon>Pseudomonadati</taxon>
        <taxon>Pseudomonadota</taxon>
        <taxon>Betaproteobacteria</taxon>
        <taxon>Burkholderiales</taxon>
        <taxon>Alcaligenaceae</taxon>
        <taxon>Oligella</taxon>
    </lineage>
</organism>
<dbReference type="OrthoDB" id="9814826at2"/>
<reference evidence="4 5" key="1">
    <citation type="submission" date="2018-06" db="EMBL/GenBank/DDBJ databases">
        <authorList>
            <consortium name="Pathogen Informatics"/>
            <person name="Doyle S."/>
        </authorList>
    </citation>
    <scope>NUCLEOTIDE SEQUENCE [LARGE SCALE GENOMIC DNA]</scope>
    <source>
        <strain evidence="4 5">NCTC11997</strain>
    </source>
</reference>
<dbReference type="Pfam" id="PF10615">
    <property type="entry name" value="DUF2470"/>
    <property type="match status" value="1"/>
</dbReference>
<reference evidence="3 6" key="2">
    <citation type="submission" date="2020-12" db="EMBL/GenBank/DDBJ databases">
        <title>FDA dAtabase for Regulatory Grade micrObial Sequences (FDA-ARGOS): Supporting development and validation of Infectious Disease Dx tests.</title>
        <authorList>
            <person name="Sproer C."/>
            <person name="Gronow S."/>
            <person name="Severitt S."/>
            <person name="Schroder I."/>
            <person name="Tallon L."/>
            <person name="Sadzewicz L."/>
            <person name="Zhao X."/>
            <person name="Boylan J."/>
            <person name="Ott S."/>
            <person name="Bowen H."/>
            <person name="Vavikolanu K."/>
            <person name="Mehta A."/>
            <person name="Aluvathingal J."/>
            <person name="Nadendla S."/>
            <person name="Lowell S."/>
            <person name="Myers T."/>
            <person name="Yan Y."/>
            <person name="Sichtig H."/>
        </authorList>
    </citation>
    <scope>NUCLEOTIDE SEQUENCE [LARGE SCALE GENOMIC DNA]</scope>
    <source>
        <strain evidence="3 6">FDAARGOS_872</strain>
    </source>
</reference>
<protein>
    <submittedName>
        <fullName evidence="3">SIP domain-containing protein</fullName>
    </submittedName>
    <submittedName>
        <fullName evidence="4">Siderophore-interacting protein</fullName>
    </submittedName>
</protein>
<dbReference type="STRING" id="1122619.GCA_000373745_01525"/>
<evidence type="ECO:0000313" key="6">
    <source>
        <dbReference type="Proteomes" id="UP000594903"/>
    </source>
</evidence>
<feature type="domain" description="SIP-like Rossmann fold" evidence="1">
    <location>
        <begin position="256"/>
        <end position="367"/>
    </location>
</feature>
<dbReference type="AlphaFoldDB" id="A0A378XJN5"/>
<name>A0A378XJN5_9BURK</name>
<dbReference type="Gene3D" id="2.40.30.10">
    <property type="entry name" value="Translation factors"/>
    <property type="match status" value="1"/>
</dbReference>
<proteinExistence type="predicted"/>
<evidence type="ECO:0000313" key="5">
    <source>
        <dbReference type="Proteomes" id="UP000254603"/>
    </source>
</evidence>
<dbReference type="Gene3D" id="3.20.180.10">
    <property type="entry name" value="PNP-oxidase-like"/>
    <property type="match status" value="1"/>
</dbReference>
<dbReference type="Pfam" id="PF04954">
    <property type="entry name" value="SIP"/>
    <property type="match status" value="1"/>
</dbReference>
<dbReference type="InterPro" id="IPR007037">
    <property type="entry name" value="SIP_rossman_dom"/>
</dbReference>
<evidence type="ECO:0000313" key="3">
    <source>
        <dbReference type="EMBL" id="QPT39835.1"/>
    </source>
</evidence>
<dbReference type="EMBL" id="UGSB01000001">
    <property type="protein sequence ID" value="SUA57712.1"/>
    <property type="molecule type" value="Genomic_DNA"/>
</dbReference>